<sequence length="431" mass="48269">MRDLFAAPVVTARHLVLLVPDAARWAPWARRFSPLVGVVAEDALAMEVTGVTHLSGGEESFLAEVKQGFSRAGQEVPALLGGAWPALLALLRGGWRDRVLNPEQQAAAWPTLHPRTLPLPKRDIVTLHRVGLRQLGQIRQQHRAVVTYRMLDGLLKVLDQVAGDAPAPITPVREPPTRSVSENYTAPLITRPALDAALDRLLGKLCAHLAEAGLGARRMVLTGWRMAGSWQEVAAGSGQASSQPAKWAMLFREPLGRLRPELGFERFTLATGHVDEMRASQPGLDASTPPEVLGRLLDRLAQRVELWRLQPRQSFWPERSTRRIPAHEAVAEEWLTPVPRPVRMLRRPRELRVLPDEEGVLATLELDGRTHRILHAWGPERLLPEWWDNPKQARPRDYYALQLAEGPRWWVCRTGAEGDADPRWYLHGLMG</sequence>
<dbReference type="Proteomes" id="UP000282957">
    <property type="component" value="Unassembled WGS sequence"/>
</dbReference>
<dbReference type="OrthoDB" id="9788640at2"/>
<dbReference type="InterPro" id="IPR050356">
    <property type="entry name" value="SulA_CellDiv_inhibitor"/>
</dbReference>
<evidence type="ECO:0008006" key="4">
    <source>
        <dbReference type="Google" id="ProtNLM"/>
    </source>
</evidence>
<keyword evidence="3" id="KW-1185">Reference proteome</keyword>
<accession>A0A437LX39</accession>
<keyword evidence="1" id="KW-0227">DNA damage</keyword>
<protein>
    <recommendedName>
        <fullName evidence="4">DNA polymerase Y family protein</fullName>
    </recommendedName>
</protein>
<dbReference type="GO" id="GO:0006281">
    <property type="term" value="P:DNA repair"/>
    <property type="evidence" value="ECO:0007669"/>
    <property type="project" value="TreeGrafter"/>
</dbReference>
<organism evidence="2 3">
    <name type="scientific">Rhodovarius crocodyli</name>
    <dbReference type="NCBI Taxonomy" id="1979269"/>
    <lineage>
        <taxon>Bacteria</taxon>
        <taxon>Pseudomonadati</taxon>
        <taxon>Pseudomonadota</taxon>
        <taxon>Alphaproteobacteria</taxon>
        <taxon>Acetobacterales</taxon>
        <taxon>Roseomonadaceae</taxon>
        <taxon>Rhodovarius</taxon>
    </lineage>
</organism>
<dbReference type="InterPro" id="IPR043502">
    <property type="entry name" value="DNA/RNA_pol_sf"/>
</dbReference>
<dbReference type="PANTHER" id="PTHR35369">
    <property type="entry name" value="BLR3025 PROTEIN-RELATED"/>
    <property type="match status" value="1"/>
</dbReference>
<dbReference type="PANTHER" id="PTHR35369:SF2">
    <property type="entry name" value="BLR3025 PROTEIN"/>
    <property type="match status" value="1"/>
</dbReference>
<reference evidence="2 3" key="1">
    <citation type="submission" date="2019-01" db="EMBL/GenBank/DDBJ databases">
        <authorList>
            <person name="Chen W.-M."/>
        </authorList>
    </citation>
    <scope>NUCLEOTIDE SEQUENCE [LARGE SCALE GENOMIC DNA]</scope>
    <source>
        <strain evidence="2 3">CCP-6</strain>
    </source>
</reference>
<comment type="caution">
    <text evidence="2">The sequence shown here is derived from an EMBL/GenBank/DDBJ whole genome shotgun (WGS) entry which is preliminary data.</text>
</comment>
<gene>
    <name evidence="2" type="ORF">EOD42_24565</name>
</gene>
<evidence type="ECO:0000256" key="1">
    <source>
        <dbReference type="ARBA" id="ARBA00022763"/>
    </source>
</evidence>
<dbReference type="RefSeq" id="WP_127790253.1">
    <property type="nucleotide sequence ID" value="NZ_SACL01000016.1"/>
</dbReference>
<dbReference type="AlphaFoldDB" id="A0A437LX39"/>
<dbReference type="SUPFAM" id="SSF56672">
    <property type="entry name" value="DNA/RNA polymerases"/>
    <property type="match status" value="1"/>
</dbReference>
<proteinExistence type="predicted"/>
<dbReference type="EMBL" id="SACL01000016">
    <property type="protein sequence ID" value="RVT89939.1"/>
    <property type="molecule type" value="Genomic_DNA"/>
</dbReference>
<evidence type="ECO:0000313" key="3">
    <source>
        <dbReference type="Proteomes" id="UP000282957"/>
    </source>
</evidence>
<name>A0A437LX39_9PROT</name>
<evidence type="ECO:0000313" key="2">
    <source>
        <dbReference type="EMBL" id="RVT89939.1"/>
    </source>
</evidence>